<evidence type="ECO:0000313" key="2">
    <source>
        <dbReference type="EMBL" id="ATL72466.1"/>
    </source>
</evidence>
<sequence length="242" mass="26224">MAAEFHRGLELVEVDVQDPSGHRFGSYSPSDRTVRCGPGATEGMAPMTEDSSALPAIRVGDAEREITARQLRLAVEYGQLTLVELDKRLIAVYRAETVRDLVAVTADLPVAAAAREPLELQTSSAAHRKAGQWIVPSQISATTGSGVITIDFTEALCSHAEVAVHVQVGSGVVKLIVPRGWRVDFDRVKIGSGSAANRANEPMLPGSPVLRVDGRVKSGALKAEYPRPPRRSFWAWLLRRPR</sequence>
<dbReference type="KEGG" id="ntp:CRH09_39245"/>
<dbReference type="AlphaFoldDB" id="A0A291RY55"/>
<dbReference type="EMBL" id="CP023778">
    <property type="protein sequence ID" value="ATL72466.1"/>
    <property type="molecule type" value="Genomic_DNA"/>
</dbReference>
<organism evidence="2 3">
    <name type="scientific">Nocardia terpenica</name>
    <dbReference type="NCBI Taxonomy" id="455432"/>
    <lineage>
        <taxon>Bacteria</taxon>
        <taxon>Bacillati</taxon>
        <taxon>Actinomycetota</taxon>
        <taxon>Actinomycetes</taxon>
        <taxon>Mycobacteriales</taxon>
        <taxon>Nocardiaceae</taxon>
        <taxon>Nocardia</taxon>
    </lineage>
</organism>
<dbReference type="Pfam" id="PF08044">
    <property type="entry name" value="DUF1707"/>
    <property type="match status" value="1"/>
</dbReference>
<dbReference type="Proteomes" id="UP000221961">
    <property type="component" value="Chromosome"/>
</dbReference>
<dbReference type="PANTHER" id="PTHR40763">
    <property type="entry name" value="MEMBRANE PROTEIN-RELATED"/>
    <property type="match status" value="1"/>
</dbReference>
<name>A0A291RY55_9NOCA</name>
<dbReference type="PANTHER" id="PTHR40763:SF5">
    <property type="entry name" value="MEMBRANE PROTEIN"/>
    <property type="match status" value="1"/>
</dbReference>
<proteinExistence type="predicted"/>
<gene>
    <name evidence="2" type="ORF">CRH09_39245</name>
</gene>
<evidence type="ECO:0000313" key="3">
    <source>
        <dbReference type="Proteomes" id="UP000221961"/>
    </source>
</evidence>
<feature type="domain" description="DUF1707" evidence="1">
    <location>
        <begin position="57"/>
        <end position="109"/>
    </location>
</feature>
<dbReference type="InterPro" id="IPR012551">
    <property type="entry name" value="DUF1707_SHOCT-like"/>
</dbReference>
<protein>
    <recommendedName>
        <fullName evidence="1">DUF1707 domain-containing protein</fullName>
    </recommendedName>
</protein>
<reference evidence="2 3" key="1">
    <citation type="submission" date="2017-10" db="EMBL/GenBank/DDBJ databases">
        <title>Comparative genomics between pathogenic Norcardia.</title>
        <authorList>
            <person name="Zeng L."/>
        </authorList>
    </citation>
    <scope>NUCLEOTIDE SEQUENCE [LARGE SCALE GENOMIC DNA]</scope>
    <source>
        <strain evidence="2 3">NC_YFY_NT001</strain>
    </source>
</reference>
<accession>A0A291RY55</accession>
<evidence type="ECO:0000259" key="1">
    <source>
        <dbReference type="Pfam" id="PF08044"/>
    </source>
</evidence>